<dbReference type="InterPro" id="IPR011044">
    <property type="entry name" value="Quino_amine_DH_bsu"/>
</dbReference>
<proteinExistence type="predicted"/>
<organism evidence="1 2">
    <name type="scientific">Saccharothrix mutabilis subsp. mutabilis</name>
    <dbReference type="NCBI Taxonomy" id="66855"/>
    <lineage>
        <taxon>Bacteria</taxon>
        <taxon>Bacillati</taxon>
        <taxon>Actinomycetota</taxon>
        <taxon>Actinomycetes</taxon>
        <taxon>Pseudonocardiales</taxon>
        <taxon>Pseudonocardiaceae</taxon>
        <taxon>Saccharothrix</taxon>
    </lineage>
</organism>
<reference evidence="1 2" key="1">
    <citation type="journal article" date="2019" name="Int. J. Syst. Evol. Microbiol.">
        <title>The Global Catalogue of Microorganisms (GCM) 10K type strain sequencing project: providing services to taxonomists for standard genome sequencing and annotation.</title>
        <authorList>
            <consortium name="The Broad Institute Genomics Platform"/>
            <consortium name="The Broad Institute Genome Sequencing Center for Infectious Disease"/>
            <person name="Wu L."/>
            <person name="Ma J."/>
        </authorList>
    </citation>
    <scope>NUCLEOTIDE SEQUENCE [LARGE SCALE GENOMIC DNA]</scope>
    <source>
        <strain evidence="1 2">JCM 3380</strain>
    </source>
</reference>
<dbReference type="EMBL" id="BAAABU010000012">
    <property type="protein sequence ID" value="GAA0243511.1"/>
    <property type="molecule type" value="Genomic_DNA"/>
</dbReference>
<evidence type="ECO:0008006" key="3">
    <source>
        <dbReference type="Google" id="ProtNLM"/>
    </source>
</evidence>
<evidence type="ECO:0000313" key="1">
    <source>
        <dbReference type="EMBL" id="GAA0243511.1"/>
    </source>
</evidence>
<accession>A0ABN0U9U0</accession>
<comment type="caution">
    <text evidence="1">The sequence shown here is derived from an EMBL/GenBank/DDBJ whole genome shotgun (WGS) entry which is preliminary data.</text>
</comment>
<gene>
    <name evidence="1" type="ORF">GCM10010492_48420</name>
</gene>
<evidence type="ECO:0000313" key="2">
    <source>
        <dbReference type="Proteomes" id="UP001500416"/>
    </source>
</evidence>
<dbReference type="RefSeq" id="WP_343936154.1">
    <property type="nucleotide sequence ID" value="NZ_BAAABU010000012.1"/>
</dbReference>
<name>A0ABN0U9U0_9PSEU</name>
<protein>
    <recommendedName>
        <fullName evidence="3">WD40 repeat domain-containing protein</fullName>
    </recommendedName>
</protein>
<sequence>MPHDRVCHARLIETVAAPLAAGSADAPDITHGLLVQRGDAELVVRGETEVRFPAPWPRRYGSVAVSPAADLVVFAGVHALRAVDAAGAVRWEVRHGCWSAAVCTRNHASFAEYADDPRHERADTGSAAFSPDGKFVWAHVRNYDGAEIREEWLVLDPADGAVLARTDTGTVGSGSFHFPLPDPARMALTVGEGEEDSPVLMGRLDGGRLAVERFVEEVFLAISPSGERFLTTDPGQWSVYVHRTADGAELGEWKCDSAVPPPAGSDRVFWDFEAAFPHEDTAVLGTESHAPEPRHWCVDPSTVTVRGRIAYPFPIAGAPRSAGSGRWHTVAPDGSALHFWALAD</sequence>
<keyword evidence="2" id="KW-1185">Reference proteome</keyword>
<dbReference type="SUPFAM" id="SSF50969">
    <property type="entry name" value="YVTN repeat-like/Quinoprotein amine dehydrogenase"/>
    <property type="match status" value="1"/>
</dbReference>
<dbReference type="Proteomes" id="UP001500416">
    <property type="component" value="Unassembled WGS sequence"/>
</dbReference>